<dbReference type="GO" id="GO:0003676">
    <property type="term" value="F:nucleic acid binding"/>
    <property type="evidence" value="ECO:0007669"/>
    <property type="project" value="InterPro"/>
</dbReference>
<feature type="domain" description="RNase H type-1" evidence="2">
    <location>
        <begin position="1"/>
        <end position="99"/>
    </location>
</feature>
<feature type="compositionally biased region" description="Basic and acidic residues" evidence="1">
    <location>
        <begin position="83"/>
        <end position="102"/>
    </location>
</feature>
<evidence type="ECO:0000259" key="2">
    <source>
        <dbReference type="PROSITE" id="PS50879"/>
    </source>
</evidence>
<feature type="non-terminal residue" evidence="3">
    <location>
        <position position="140"/>
    </location>
</feature>
<dbReference type="Proteomes" id="UP000053647">
    <property type="component" value="Unassembled WGS sequence"/>
</dbReference>
<organism evidence="3 4">
    <name type="scientific">Paxillus involutus ATCC 200175</name>
    <dbReference type="NCBI Taxonomy" id="664439"/>
    <lineage>
        <taxon>Eukaryota</taxon>
        <taxon>Fungi</taxon>
        <taxon>Dikarya</taxon>
        <taxon>Basidiomycota</taxon>
        <taxon>Agaricomycotina</taxon>
        <taxon>Agaricomycetes</taxon>
        <taxon>Agaricomycetidae</taxon>
        <taxon>Boletales</taxon>
        <taxon>Paxilineae</taxon>
        <taxon>Paxillaceae</taxon>
        <taxon>Paxillus</taxon>
    </lineage>
</organism>
<dbReference type="CDD" id="cd09276">
    <property type="entry name" value="Rnase_HI_RT_non_LTR"/>
    <property type="match status" value="1"/>
</dbReference>
<dbReference type="OrthoDB" id="2691899at2759"/>
<dbReference type="GO" id="GO:0004523">
    <property type="term" value="F:RNA-DNA hybrid ribonuclease activity"/>
    <property type="evidence" value="ECO:0007669"/>
    <property type="project" value="InterPro"/>
</dbReference>
<dbReference type="Pfam" id="PF00075">
    <property type="entry name" value="RNase_H"/>
    <property type="match status" value="1"/>
</dbReference>
<proteinExistence type="predicted"/>
<feature type="non-terminal residue" evidence="3">
    <location>
        <position position="1"/>
    </location>
</feature>
<feature type="region of interest" description="Disordered" evidence="1">
    <location>
        <begin position="83"/>
        <end position="110"/>
    </location>
</feature>
<accession>A0A0C9THQ4</accession>
<dbReference type="SUPFAM" id="SSF53098">
    <property type="entry name" value="Ribonuclease H-like"/>
    <property type="match status" value="1"/>
</dbReference>
<dbReference type="HOGENOM" id="CLU_000680_30_6_1"/>
<reference evidence="4" key="2">
    <citation type="submission" date="2015-01" db="EMBL/GenBank/DDBJ databases">
        <title>Evolutionary Origins and Diversification of the Mycorrhizal Mutualists.</title>
        <authorList>
            <consortium name="DOE Joint Genome Institute"/>
            <consortium name="Mycorrhizal Genomics Consortium"/>
            <person name="Kohler A."/>
            <person name="Kuo A."/>
            <person name="Nagy L.G."/>
            <person name="Floudas D."/>
            <person name="Copeland A."/>
            <person name="Barry K.W."/>
            <person name="Cichocki N."/>
            <person name="Veneault-Fourrey C."/>
            <person name="LaButti K."/>
            <person name="Lindquist E.A."/>
            <person name="Lipzen A."/>
            <person name="Lundell T."/>
            <person name="Morin E."/>
            <person name="Murat C."/>
            <person name="Riley R."/>
            <person name="Ohm R."/>
            <person name="Sun H."/>
            <person name="Tunlid A."/>
            <person name="Henrissat B."/>
            <person name="Grigoriev I.V."/>
            <person name="Hibbett D.S."/>
            <person name="Martin F."/>
        </authorList>
    </citation>
    <scope>NUCLEOTIDE SEQUENCE [LARGE SCALE GENOMIC DNA]</scope>
    <source>
        <strain evidence="4">ATCC 200175</strain>
    </source>
</reference>
<evidence type="ECO:0000313" key="4">
    <source>
        <dbReference type="Proteomes" id="UP000053647"/>
    </source>
</evidence>
<dbReference type="InterPro" id="IPR002156">
    <property type="entry name" value="RNaseH_domain"/>
</dbReference>
<evidence type="ECO:0000256" key="1">
    <source>
        <dbReference type="SAM" id="MobiDB-lite"/>
    </source>
</evidence>
<evidence type="ECO:0000313" key="3">
    <source>
        <dbReference type="EMBL" id="KIJ15170.1"/>
    </source>
</evidence>
<gene>
    <name evidence="3" type="ORF">PAXINDRAFT_30717</name>
</gene>
<sequence>TVYESEVVGLSLAIHLLETERDLELPATIYIDNQAAIKASNLFSSKSGHYLVDRFRDAVAKLRKSLRCKKKDISICWISGHDGVEGNEKADEEAKKAAEGTRHSSPARRLPTFLRRGALPLSASVLKQEQKTASNERWKR</sequence>
<dbReference type="Gene3D" id="3.30.420.10">
    <property type="entry name" value="Ribonuclease H-like superfamily/Ribonuclease H"/>
    <property type="match status" value="1"/>
</dbReference>
<name>A0A0C9THQ4_PAXIN</name>
<dbReference type="PROSITE" id="PS50879">
    <property type="entry name" value="RNASE_H_1"/>
    <property type="match status" value="1"/>
</dbReference>
<keyword evidence="4" id="KW-1185">Reference proteome</keyword>
<dbReference type="EMBL" id="KN819338">
    <property type="protein sequence ID" value="KIJ15170.1"/>
    <property type="molecule type" value="Genomic_DNA"/>
</dbReference>
<dbReference type="AlphaFoldDB" id="A0A0C9THQ4"/>
<dbReference type="InterPro" id="IPR012337">
    <property type="entry name" value="RNaseH-like_sf"/>
</dbReference>
<reference evidence="3 4" key="1">
    <citation type="submission" date="2014-06" db="EMBL/GenBank/DDBJ databases">
        <authorList>
            <consortium name="DOE Joint Genome Institute"/>
            <person name="Kuo A."/>
            <person name="Kohler A."/>
            <person name="Nagy L.G."/>
            <person name="Floudas D."/>
            <person name="Copeland A."/>
            <person name="Barry K.W."/>
            <person name="Cichocki N."/>
            <person name="Veneault-Fourrey C."/>
            <person name="LaButti K."/>
            <person name="Lindquist E.A."/>
            <person name="Lipzen A."/>
            <person name="Lundell T."/>
            <person name="Morin E."/>
            <person name="Murat C."/>
            <person name="Sun H."/>
            <person name="Tunlid A."/>
            <person name="Henrissat B."/>
            <person name="Grigoriev I.V."/>
            <person name="Hibbett D.S."/>
            <person name="Martin F."/>
            <person name="Nordberg H.P."/>
            <person name="Cantor M.N."/>
            <person name="Hua S.X."/>
        </authorList>
    </citation>
    <scope>NUCLEOTIDE SEQUENCE [LARGE SCALE GENOMIC DNA]</scope>
    <source>
        <strain evidence="3 4">ATCC 200175</strain>
    </source>
</reference>
<protein>
    <recommendedName>
        <fullName evidence="2">RNase H type-1 domain-containing protein</fullName>
    </recommendedName>
</protein>
<dbReference type="InterPro" id="IPR036397">
    <property type="entry name" value="RNaseH_sf"/>
</dbReference>